<evidence type="ECO:0000256" key="8">
    <source>
        <dbReference type="SAM" id="MobiDB-lite"/>
    </source>
</evidence>
<keyword evidence="10" id="KW-1185">Reference proteome</keyword>
<dbReference type="GO" id="GO:0016020">
    <property type="term" value="C:membrane"/>
    <property type="evidence" value="ECO:0007669"/>
    <property type="project" value="UniProtKB-ARBA"/>
</dbReference>
<dbReference type="GO" id="GO:0015031">
    <property type="term" value="P:protein transport"/>
    <property type="evidence" value="ECO:0007669"/>
    <property type="project" value="UniProtKB-KW"/>
</dbReference>
<evidence type="ECO:0000256" key="5">
    <source>
        <dbReference type="ARBA" id="ARBA00022989"/>
    </source>
</evidence>
<dbReference type="OrthoDB" id="3267321at2"/>
<proteinExistence type="predicted"/>
<evidence type="ECO:0000256" key="7">
    <source>
        <dbReference type="ARBA" id="ARBA00023136"/>
    </source>
</evidence>
<accession>A0A1H1FCU5</accession>
<keyword evidence="7" id="KW-0472">Membrane</keyword>
<evidence type="ECO:0000256" key="3">
    <source>
        <dbReference type="ARBA" id="ARBA00022692"/>
    </source>
</evidence>
<reference evidence="9 10" key="1">
    <citation type="submission" date="2016-10" db="EMBL/GenBank/DDBJ databases">
        <authorList>
            <person name="de Groot N.N."/>
        </authorList>
    </citation>
    <scope>NUCLEOTIDE SEQUENCE [LARGE SCALE GENOMIC DNA]</scope>
    <source>
        <strain evidence="9 10">DSM 20117</strain>
    </source>
</reference>
<evidence type="ECO:0000256" key="1">
    <source>
        <dbReference type="ARBA" id="ARBA00004167"/>
    </source>
</evidence>
<evidence type="ECO:0000256" key="4">
    <source>
        <dbReference type="ARBA" id="ARBA00022927"/>
    </source>
</evidence>
<keyword evidence="5" id="KW-1133">Transmembrane helix</keyword>
<comment type="subcellular location">
    <subcellularLocation>
        <location evidence="1">Membrane</location>
        <topology evidence="1">Single-pass membrane protein</topology>
    </subcellularLocation>
</comment>
<dbReference type="AlphaFoldDB" id="A0A1H1FCU5"/>
<dbReference type="RefSeq" id="WP_074701481.1">
    <property type="nucleotide sequence ID" value="NZ_CP018863.1"/>
</dbReference>
<keyword evidence="3" id="KW-0812">Transmembrane</keyword>
<dbReference type="Pfam" id="PF02416">
    <property type="entry name" value="TatA_B_E"/>
    <property type="match status" value="1"/>
</dbReference>
<keyword evidence="2" id="KW-0813">Transport</keyword>
<dbReference type="STRING" id="37928.SAMN04489742_3370"/>
<keyword evidence="6" id="KW-0811">Translocation</keyword>
<dbReference type="InterPro" id="IPR003369">
    <property type="entry name" value="TatA/B/E"/>
</dbReference>
<gene>
    <name evidence="9" type="ORF">SAMN04489742_3370</name>
</gene>
<dbReference type="Gene3D" id="1.20.5.3310">
    <property type="match status" value="1"/>
</dbReference>
<feature type="compositionally biased region" description="Low complexity" evidence="8">
    <location>
        <begin position="119"/>
        <end position="128"/>
    </location>
</feature>
<feature type="region of interest" description="Disordered" evidence="8">
    <location>
        <begin position="119"/>
        <end position="154"/>
    </location>
</feature>
<name>A0A1H1FCU5_9MICC</name>
<evidence type="ECO:0000256" key="2">
    <source>
        <dbReference type="ARBA" id="ARBA00022448"/>
    </source>
</evidence>
<dbReference type="Proteomes" id="UP000181917">
    <property type="component" value="Unassembled WGS sequence"/>
</dbReference>
<dbReference type="PRINTS" id="PR01506">
    <property type="entry name" value="TATBPROTEIN"/>
</dbReference>
<evidence type="ECO:0000313" key="9">
    <source>
        <dbReference type="EMBL" id="SDQ98559.1"/>
    </source>
</evidence>
<sequence length="154" mass="16159">MLGINGSELIILAVIAVIVLGPERLPEYAAQLGRLVKQLRRMAAGAKDQLREEVGDEIADMDWRKLDPRQYDPRRIIKEALLDDDEDDDFGPQRSTTKSTPALAAGAAGAAGAALATKTAGTSTAAAGPGAGPGARRIERLEPGQAAPFDVEAT</sequence>
<dbReference type="EMBL" id="FNKH01000002">
    <property type="protein sequence ID" value="SDQ98559.1"/>
    <property type="molecule type" value="Genomic_DNA"/>
</dbReference>
<dbReference type="KEGG" id="acry:AC20117_00635"/>
<keyword evidence="4" id="KW-0653">Protein transport</keyword>
<evidence type="ECO:0000256" key="6">
    <source>
        <dbReference type="ARBA" id="ARBA00023010"/>
    </source>
</evidence>
<organism evidence="9 10">
    <name type="scientific">Crystallibacter crystallopoietes</name>
    <dbReference type="NCBI Taxonomy" id="37928"/>
    <lineage>
        <taxon>Bacteria</taxon>
        <taxon>Bacillati</taxon>
        <taxon>Actinomycetota</taxon>
        <taxon>Actinomycetes</taxon>
        <taxon>Micrococcales</taxon>
        <taxon>Micrococcaceae</taxon>
        <taxon>Crystallibacter</taxon>
    </lineage>
</organism>
<evidence type="ECO:0000313" key="10">
    <source>
        <dbReference type="Proteomes" id="UP000181917"/>
    </source>
</evidence>
<protein>
    <submittedName>
        <fullName evidence="9">Sec-independent protein translocase protein TatB</fullName>
    </submittedName>
</protein>
<feature type="region of interest" description="Disordered" evidence="8">
    <location>
        <begin position="82"/>
        <end position="103"/>
    </location>
</feature>